<evidence type="ECO:0000313" key="2">
    <source>
        <dbReference type="Proteomes" id="UP001515480"/>
    </source>
</evidence>
<organism evidence="1 2">
    <name type="scientific">Prymnesium parvum</name>
    <name type="common">Toxic golden alga</name>
    <dbReference type="NCBI Taxonomy" id="97485"/>
    <lineage>
        <taxon>Eukaryota</taxon>
        <taxon>Haptista</taxon>
        <taxon>Haptophyta</taxon>
        <taxon>Prymnesiophyceae</taxon>
        <taxon>Prymnesiales</taxon>
        <taxon>Prymnesiaceae</taxon>
        <taxon>Prymnesium</taxon>
    </lineage>
</organism>
<proteinExistence type="predicted"/>
<accession>A0AB34IVC8</accession>
<sequence>MEECGSVSADCAGVLVRTCRISGSDLSLDTVLYKRETLANATVDPTRPCAGVGSGAIVCYSGLQDTFGKERDGVLANHVQHILRPLSALFPNNTYIAFDTVDRELLPVVMNTLMDEVHIHPSHVISEPREYSDDRRMTLRGQTRAVMQKQFMGIEHCGQLIANVQVARGVDFAFALRLRYDILFSHELRLRDWPIWNMGDEHTAPVLALSKYVTYNLTVRNLPSNDIEQRKVFASSLRLHAQYP</sequence>
<comment type="caution">
    <text evidence="1">The sequence shown here is derived from an EMBL/GenBank/DDBJ whole genome shotgun (WGS) entry which is preliminary data.</text>
</comment>
<keyword evidence="2" id="KW-1185">Reference proteome</keyword>
<reference evidence="1 2" key="1">
    <citation type="journal article" date="2024" name="Science">
        <title>Giant polyketide synthase enzymes in the biosynthesis of giant marine polyether toxins.</title>
        <authorList>
            <person name="Fallon T.R."/>
            <person name="Shende V.V."/>
            <person name="Wierzbicki I.H."/>
            <person name="Pendleton A.L."/>
            <person name="Watervoot N.F."/>
            <person name="Auber R.P."/>
            <person name="Gonzalez D.J."/>
            <person name="Wisecaver J.H."/>
            <person name="Moore B.S."/>
        </authorList>
    </citation>
    <scope>NUCLEOTIDE SEQUENCE [LARGE SCALE GENOMIC DNA]</scope>
    <source>
        <strain evidence="1 2">12B1</strain>
    </source>
</reference>
<gene>
    <name evidence="1" type="ORF">AB1Y20_008072</name>
</gene>
<evidence type="ECO:0000313" key="1">
    <source>
        <dbReference type="EMBL" id="KAL1507223.1"/>
    </source>
</evidence>
<dbReference type="EMBL" id="JBGBPQ010000018">
    <property type="protein sequence ID" value="KAL1507223.1"/>
    <property type="molecule type" value="Genomic_DNA"/>
</dbReference>
<dbReference type="Proteomes" id="UP001515480">
    <property type="component" value="Unassembled WGS sequence"/>
</dbReference>
<dbReference type="AlphaFoldDB" id="A0AB34IVC8"/>
<name>A0AB34IVC8_PRYPA</name>
<protein>
    <submittedName>
        <fullName evidence="1">Uncharacterized protein</fullName>
    </submittedName>
</protein>